<evidence type="ECO:0000313" key="5">
    <source>
        <dbReference type="EMBL" id="KAI3402368.1"/>
    </source>
</evidence>
<accession>A0AAI9SSR5</accession>
<comment type="similarity">
    <text evidence="3">Belongs to the YIM1 family.</text>
</comment>
<proteinExistence type="inferred from homology"/>
<dbReference type="InterPro" id="IPR011032">
    <property type="entry name" value="GroES-like_sf"/>
</dbReference>
<name>A0AAI9SSR5_9ASCO</name>
<gene>
    <name evidence="5" type="ORF">KGF56_004776</name>
</gene>
<dbReference type="CDD" id="cd08247">
    <property type="entry name" value="AST1_like"/>
    <property type="match status" value="1"/>
</dbReference>
<dbReference type="InterPro" id="IPR020843">
    <property type="entry name" value="ER"/>
</dbReference>
<dbReference type="AlphaFoldDB" id="A0AAI9SSR5"/>
<dbReference type="Pfam" id="PF13602">
    <property type="entry name" value="ADH_zinc_N_2"/>
    <property type="match status" value="1"/>
</dbReference>
<dbReference type="InterPro" id="IPR050700">
    <property type="entry name" value="YIM1/Zinc_Alcohol_DH_Fams"/>
</dbReference>
<dbReference type="Gene3D" id="3.90.180.10">
    <property type="entry name" value="Medium-chain alcohol dehydrogenases, catalytic domain"/>
    <property type="match status" value="1"/>
</dbReference>
<dbReference type="Pfam" id="PF08240">
    <property type="entry name" value="ADH_N"/>
    <property type="match status" value="1"/>
</dbReference>
<dbReference type="GO" id="GO:0016491">
    <property type="term" value="F:oxidoreductase activity"/>
    <property type="evidence" value="ECO:0007669"/>
    <property type="project" value="InterPro"/>
</dbReference>
<dbReference type="Gene3D" id="3.40.50.720">
    <property type="entry name" value="NAD(P)-binding Rossmann-like Domain"/>
    <property type="match status" value="1"/>
</dbReference>
<organism evidence="5 6">
    <name type="scientific">Candida oxycetoniae</name>
    <dbReference type="NCBI Taxonomy" id="497107"/>
    <lineage>
        <taxon>Eukaryota</taxon>
        <taxon>Fungi</taxon>
        <taxon>Dikarya</taxon>
        <taxon>Ascomycota</taxon>
        <taxon>Saccharomycotina</taxon>
        <taxon>Pichiomycetes</taxon>
        <taxon>Debaryomycetaceae</taxon>
        <taxon>Candida/Lodderomyces clade</taxon>
        <taxon>Candida</taxon>
    </lineage>
</organism>
<comment type="subcellular location">
    <subcellularLocation>
        <location evidence="1">Lipid droplet</location>
    </subcellularLocation>
</comment>
<dbReference type="SUPFAM" id="SSF50129">
    <property type="entry name" value="GroES-like"/>
    <property type="match status" value="1"/>
</dbReference>
<dbReference type="SUPFAM" id="SSF51735">
    <property type="entry name" value="NAD(P)-binding Rossmann-fold domains"/>
    <property type="match status" value="1"/>
</dbReference>
<keyword evidence="2" id="KW-0551">Lipid droplet</keyword>
<dbReference type="RefSeq" id="XP_049178117.1">
    <property type="nucleotide sequence ID" value="XM_049326249.1"/>
</dbReference>
<evidence type="ECO:0000256" key="1">
    <source>
        <dbReference type="ARBA" id="ARBA00004502"/>
    </source>
</evidence>
<protein>
    <submittedName>
        <fullName evidence="5">YIM1</fullName>
    </submittedName>
</protein>
<keyword evidence="6" id="KW-1185">Reference proteome</keyword>
<dbReference type="GeneID" id="73382389"/>
<dbReference type="InterPro" id="IPR013154">
    <property type="entry name" value="ADH-like_N"/>
</dbReference>
<comment type="caution">
    <text evidence="5">The sequence shown here is derived from an EMBL/GenBank/DDBJ whole genome shotgun (WGS) entry which is preliminary data.</text>
</comment>
<evidence type="ECO:0000256" key="2">
    <source>
        <dbReference type="ARBA" id="ARBA00022677"/>
    </source>
</evidence>
<dbReference type="SMART" id="SM00829">
    <property type="entry name" value="PKS_ER"/>
    <property type="match status" value="1"/>
</dbReference>
<feature type="domain" description="Enoyl reductase (ER)" evidence="4">
    <location>
        <begin position="37"/>
        <end position="355"/>
    </location>
</feature>
<evidence type="ECO:0000313" key="6">
    <source>
        <dbReference type="Proteomes" id="UP001202479"/>
    </source>
</evidence>
<dbReference type="InterPro" id="IPR036291">
    <property type="entry name" value="NAD(P)-bd_dom_sf"/>
</dbReference>
<dbReference type="PANTHER" id="PTHR11695">
    <property type="entry name" value="ALCOHOL DEHYDROGENASE RELATED"/>
    <property type="match status" value="1"/>
</dbReference>
<dbReference type="Proteomes" id="UP001202479">
    <property type="component" value="Unassembled WGS sequence"/>
</dbReference>
<reference evidence="5" key="1">
    <citation type="journal article" date="2022" name="DNA Res.">
        <title>Genome analysis of five recently described species of the CUG-Ser clade uncovers Candida theae as a new hybrid lineage with pathogenic potential in the Candida parapsilosis species complex.</title>
        <authorList>
            <person name="Mixao V."/>
            <person name="Del Olmo V."/>
            <person name="Hegedusova E."/>
            <person name="Saus E."/>
            <person name="Pryszcz L."/>
            <person name="Cillingova A."/>
            <person name="Nosek J."/>
            <person name="Gabaldon T."/>
        </authorList>
    </citation>
    <scope>NUCLEOTIDE SEQUENCE</scope>
    <source>
        <strain evidence="5">CBS 10844</strain>
    </source>
</reference>
<dbReference type="GO" id="GO:0005739">
    <property type="term" value="C:mitochondrion"/>
    <property type="evidence" value="ECO:0007669"/>
    <property type="project" value="TreeGrafter"/>
</dbReference>
<evidence type="ECO:0000259" key="4">
    <source>
        <dbReference type="SMART" id="SM00829"/>
    </source>
</evidence>
<evidence type="ECO:0000256" key="3">
    <source>
        <dbReference type="ARBA" id="ARBA00038249"/>
    </source>
</evidence>
<dbReference type="EMBL" id="JAHUZD010000149">
    <property type="protein sequence ID" value="KAI3402368.1"/>
    <property type="molecule type" value="Genomic_DNA"/>
</dbReference>
<sequence length="362" mass="39872">MTSFKSDTITYKAYAYQNGNYPIEIVDETIKLVKGPGPSDEFVAPPGKILLKINYAALNPVDYKLYHMKPSFLRFYNNKQGFGRDFSGEVLSIGANTSTQVKVGDFVEGIYTPVLDKGSCAQYLLLDPKVSPITTKPSNIDLVQASAWPLVLGTAMQLSKGLQYKDSKVLVLGAGTSVGRYVVQLARIGGAREVVTTNSARAESLIRELGATEQIDYRKHPNFLNPVLESVKTSGEFNYIIDCWGGAQLFPEIDNILVKGGEYRTIVGDTPGHGLGAVFGTIKSALRTIVSKLGLLDYLYQFAFLKNTDNWIDNARDLIEEGKVKIFVDHIYPFEQLKEAVERLVSGKAEGKVILEVAKPEN</sequence>
<dbReference type="PANTHER" id="PTHR11695:SF294">
    <property type="entry name" value="RETICULON-4-INTERACTING PROTEIN 1, MITOCHONDRIAL"/>
    <property type="match status" value="1"/>
</dbReference>
<dbReference type="GO" id="GO:0005811">
    <property type="term" value="C:lipid droplet"/>
    <property type="evidence" value="ECO:0007669"/>
    <property type="project" value="UniProtKB-SubCell"/>
</dbReference>